<dbReference type="PANTHER" id="PTHR37534:SF46">
    <property type="entry name" value="ZN(II)2CYS6 TRANSCRIPTION FACTOR (EUROFUNG)"/>
    <property type="match status" value="1"/>
</dbReference>
<dbReference type="Proteomes" id="UP000053411">
    <property type="component" value="Unassembled WGS sequence"/>
</dbReference>
<evidence type="ECO:0000313" key="3">
    <source>
        <dbReference type="Proteomes" id="UP000053411"/>
    </source>
</evidence>
<evidence type="ECO:0008006" key="4">
    <source>
        <dbReference type="Google" id="ProtNLM"/>
    </source>
</evidence>
<accession>A0A0D2K6X5</accession>
<keyword evidence="3" id="KW-1185">Reference proteome</keyword>
<dbReference type="STRING" id="1442371.A0A0D2K6X5"/>
<dbReference type="GeneID" id="27711081"/>
<organism evidence="2 3">
    <name type="scientific">Fonsecaea multimorphosa CBS 102226</name>
    <dbReference type="NCBI Taxonomy" id="1442371"/>
    <lineage>
        <taxon>Eukaryota</taxon>
        <taxon>Fungi</taxon>
        <taxon>Dikarya</taxon>
        <taxon>Ascomycota</taxon>
        <taxon>Pezizomycotina</taxon>
        <taxon>Eurotiomycetes</taxon>
        <taxon>Chaetothyriomycetidae</taxon>
        <taxon>Chaetothyriales</taxon>
        <taxon>Herpotrichiellaceae</taxon>
        <taxon>Fonsecaea</taxon>
    </lineage>
</organism>
<protein>
    <recommendedName>
        <fullName evidence="4">Transcription factor domain-containing protein</fullName>
    </recommendedName>
</protein>
<reference evidence="2 3" key="1">
    <citation type="submission" date="2015-01" db="EMBL/GenBank/DDBJ databases">
        <title>The Genome Sequence of Fonsecaea multimorphosa CBS 102226.</title>
        <authorList>
            <consortium name="The Broad Institute Genomics Platform"/>
            <person name="Cuomo C."/>
            <person name="de Hoog S."/>
            <person name="Gorbushina A."/>
            <person name="Stielow B."/>
            <person name="Teixiera M."/>
            <person name="Abouelleil A."/>
            <person name="Chapman S.B."/>
            <person name="Priest M."/>
            <person name="Young S.K."/>
            <person name="Wortman J."/>
            <person name="Nusbaum C."/>
            <person name="Birren B."/>
        </authorList>
    </citation>
    <scope>NUCLEOTIDE SEQUENCE [LARGE SCALE GENOMIC DNA]</scope>
    <source>
        <strain evidence="2 3">CBS 102226</strain>
    </source>
</reference>
<dbReference type="AlphaFoldDB" id="A0A0D2K6X5"/>
<keyword evidence="1" id="KW-0539">Nucleus</keyword>
<proteinExistence type="predicted"/>
<evidence type="ECO:0000313" key="2">
    <source>
        <dbReference type="EMBL" id="KIX98874.1"/>
    </source>
</evidence>
<gene>
    <name evidence="2" type="ORF">Z520_05335</name>
</gene>
<evidence type="ECO:0000256" key="1">
    <source>
        <dbReference type="ARBA" id="ARBA00023242"/>
    </source>
</evidence>
<dbReference type="RefSeq" id="XP_016632997.1">
    <property type="nucleotide sequence ID" value="XM_016775838.1"/>
</dbReference>
<dbReference type="OrthoDB" id="4937900at2759"/>
<dbReference type="GO" id="GO:0005634">
    <property type="term" value="C:nucleus"/>
    <property type="evidence" value="ECO:0007669"/>
    <property type="project" value="UniProtKB-SubCell"/>
</dbReference>
<sequence length="347" mass="39196">METDSKPHKYPIDWVPCPTVTWVKLGIVQAARIKADEFYARSIRVLRATIQNGGCDGTEDWLVATMVILCLYENHQPSYNPASAAVHVAAAGQVFRERARRKMDATSRGWCPSSALTRSTLVFDRIFTESFLYHSMLVSVRDKSLSPLQDPTLRDVFDTYFEHCRLSVSPEPENWPIFGMPYSLVRLFSDLVASLDDSPNAFSSRNPSSLQDILIQLDTWKSDAMFHNYGLHITLYISAAKLLAYCHLSASSPPSPTSENYSVLIQHELEDCMGTLARIDFAESVTRFFNWPLAIIDKVVRDPRASRFVQQKLAEMALDDPTGKKAYDWVAEGFEQKLSPGRLTMNP</sequence>
<name>A0A0D2K6X5_9EURO</name>
<dbReference type="VEuPathDB" id="FungiDB:Z520_05335"/>
<dbReference type="EMBL" id="KN848070">
    <property type="protein sequence ID" value="KIX98874.1"/>
    <property type="molecule type" value="Genomic_DNA"/>
</dbReference>
<dbReference type="PANTHER" id="PTHR37534">
    <property type="entry name" value="TRANSCRIPTIONAL ACTIVATOR PROTEIN UGA3"/>
    <property type="match status" value="1"/>
</dbReference>